<keyword evidence="2" id="KW-1133">Transmembrane helix</keyword>
<feature type="region of interest" description="Disordered" evidence="1">
    <location>
        <begin position="1"/>
        <end position="87"/>
    </location>
</feature>
<accession>A0A177HHI9</accession>
<dbReference type="AlphaFoldDB" id="A0A177HHI9"/>
<sequence length="279" mass="28758">MQPPVTAAGTAAQTAYLPRQGHEATAYGAPQEHAAPAAAAQGGGDGDVSGPPTVPPPSPATPASPTPSGPGAKAVPRSSNPGCSPPRSPRCSACCWPGTAPIGSYAVLLPLVVLQAVTAAGWFRMNGMWPARQGIALAGLGALVADVALLTAGREHTPAAILGTLGVWVLLCLVLCGTGNGGRCAGRRLWRCQSTASFVGGRWTRSSTSVPCRFDGLTDGWDDLGGEKRELVLKVRHGPEHEGVDHEDQGPFSGVSTQRRTSPTRPWPPWADPMTPMTL</sequence>
<comment type="caution">
    <text evidence="3">The sequence shown here is derived from an EMBL/GenBank/DDBJ whole genome shotgun (WGS) entry which is preliminary data.</text>
</comment>
<evidence type="ECO:0000256" key="1">
    <source>
        <dbReference type="SAM" id="MobiDB-lite"/>
    </source>
</evidence>
<feature type="transmembrane region" description="Helical" evidence="2">
    <location>
        <begin position="102"/>
        <end position="123"/>
    </location>
</feature>
<dbReference type="PATRIC" id="fig|1716141.3.peg.6588"/>
<feature type="compositionally biased region" description="Low complexity" evidence="1">
    <location>
        <begin position="26"/>
        <end position="40"/>
    </location>
</feature>
<protein>
    <submittedName>
        <fullName evidence="3">Uncharacterized protein</fullName>
    </submittedName>
</protein>
<evidence type="ECO:0000313" key="4">
    <source>
        <dbReference type="Proteomes" id="UP000077381"/>
    </source>
</evidence>
<gene>
    <name evidence="3" type="ORF">STSP_62650</name>
</gene>
<keyword evidence="2" id="KW-0812">Transmembrane</keyword>
<dbReference type="Proteomes" id="UP000077381">
    <property type="component" value="Unassembled WGS sequence"/>
</dbReference>
<feature type="transmembrane region" description="Helical" evidence="2">
    <location>
        <begin position="159"/>
        <end position="181"/>
    </location>
</feature>
<feature type="compositionally biased region" description="Basic and acidic residues" evidence="1">
    <location>
        <begin position="240"/>
        <end position="249"/>
    </location>
</feature>
<organism evidence="3 4">
    <name type="scientific">Streptomyces jeddahensis</name>
    <dbReference type="NCBI Taxonomy" id="1716141"/>
    <lineage>
        <taxon>Bacteria</taxon>
        <taxon>Bacillati</taxon>
        <taxon>Actinomycetota</taxon>
        <taxon>Actinomycetes</taxon>
        <taxon>Kitasatosporales</taxon>
        <taxon>Streptomycetaceae</taxon>
        <taxon>Streptomyces</taxon>
    </lineage>
</organism>
<feature type="compositionally biased region" description="Pro residues" evidence="1">
    <location>
        <begin position="52"/>
        <end position="68"/>
    </location>
</feature>
<proteinExistence type="predicted"/>
<keyword evidence="2" id="KW-0472">Membrane</keyword>
<dbReference type="STRING" id="1716141.STSP_62650"/>
<keyword evidence="4" id="KW-1185">Reference proteome</keyword>
<name>A0A177HHI9_9ACTN</name>
<feature type="compositionally biased region" description="Low complexity" evidence="1">
    <location>
        <begin position="69"/>
        <end position="82"/>
    </location>
</feature>
<feature type="transmembrane region" description="Helical" evidence="2">
    <location>
        <begin position="135"/>
        <end position="153"/>
    </location>
</feature>
<dbReference type="EMBL" id="LOHS01000143">
    <property type="protein sequence ID" value="OAH10412.1"/>
    <property type="molecule type" value="Genomic_DNA"/>
</dbReference>
<reference evidence="3 4" key="1">
    <citation type="submission" date="2015-12" db="EMBL/GenBank/DDBJ databases">
        <title>Genome sequence of Streptomyces sp. G25.</title>
        <authorList>
            <person name="Poehlein A."/>
            <person name="Roettig A."/>
            <person name="Hiessl S."/>
            <person name="Hauschild P."/>
            <person name="Schauer J."/>
            <person name="Madkour M.H."/>
            <person name="Al-Ansari A.M."/>
            <person name="Almakishah N.H."/>
            <person name="Steinbuechel A."/>
            <person name="Daniel R."/>
        </authorList>
    </citation>
    <scope>NUCLEOTIDE SEQUENCE [LARGE SCALE GENOMIC DNA]</scope>
    <source>
        <strain evidence="4">G25(2015)</strain>
    </source>
</reference>
<evidence type="ECO:0000313" key="3">
    <source>
        <dbReference type="EMBL" id="OAH10412.1"/>
    </source>
</evidence>
<evidence type="ECO:0000256" key="2">
    <source>
        <dbReference type="SAM" id="Phobius"/>
    </source>
</evidence>
<feature type="region of interest" description="Disordered" evidence="1">
    <location>
        <begin position="240"/>
        <end position="279"/>
    </location>
</feature>